<dbReference type="Proteomes" id="UP000001194">
    <property type="component" value="Unassembled WGS sequence"/>
</dbReference>
<dbReference type="RefSeq" id="XP_001883094.1">
    <property type="nucleotide sequence ID" value="XM_001883059.1"/>
</dbReference>
<keyword evidence="3" id="KW-1185">Reference proteome</keyword>
<evidence type="ECO:0000313" key="3">
    <source>
        <dbReference type="Proteomes" id="UP000001194"/>
    </source>
</evidence>
<sequence>MKAIRAYIAPNLPHTWATNECVRPSLAMAAPVIDLRAHHGDRSKQLVPRGQSPFCRPHLL</sequence>
<name>B0DGY7_LACBS</name>
<dbReference type="GeneID" id="6078653"/>
<reference evidence="2 3" key="1">
    <citation type="journal article" date="2008" name="Nature">
        <title>The genome of Laccaria bicolor provides insights into mycorrhizal symbiosis.</title>
        <authorList>
            <person name="Martin F."/>
            <person name="Aerts A."/>
            <person name="Ahren D."/>
            <person name="Brun A."/>
            <person name="Danchin E.G.J."/>
            <person name="Duchaussoy F."/>
            <person name="Gibon J."/>
            <person name="Kohler A."/>
            <person name="Lindquist E."/>
            <person name="Pereda V."/>
            <person name="Salamov A."/>
            <person name="Shapiro H.J."/>
            <person name="Wuyts J."/>
            <person name="Blaudez D."/>
            <person name="Buee M."/>
            <person name="Brokstein P."/>
            <person name="Canbaeck B."/>
            <person name="Cohen D."/>
            <person name="Courty P.E."/>
            <person name="Coutinho P.M."/>
            <person name="Delaruelle C."/>
            <person name="Detter J.C."/>
            <person name="Deveau A."/>
            <person name="DiFazio S."/>
            <person name="Duplessis S."/>
            <person name="Fraissinet-Tachet L."/>
            <person name="Lucic E."/>
            <person name="Frey-Klett P."/>
            <person name="Fourrey C."/>
            <person name="Feussner I."/>
            <person name="Gay G."/>
            <person name="Grimwood J."/>
            <person name="Hoegger P.J."/>
            <person name="Jain P."/>
            <person name="Kilaru S."/>
            <person name="Labbe J."/>
            <person name="Lin Y.C."/>
            <person name="Legue V."/>
            <person name="Le Tacon F."/>
            <person name="Marmeisse R."/>
            <person name="Melayah D."/>
            <person name="Montanini B."/>
            <person name="Muratet M."/>
            <person name="Nehls U."/>
            <person name="Niculita-Hirzel H."/>
            <person name="Oudot-Le Secq M.P."/>
            <person name="Peter M."/>
            <person name="Quesneville H."/>
            <person name="Rajashekar B."/>
            <person name="Reich M."/>
            <person name="Rouhier N."/>
            <person name="Schmutz J."/>
            <person name="Yin T."/>
            <person name="Chalot M."/>
            <person name="Henrissat B."/>
            <person name="Kuees U."/>
            <person name="Lucas S."/>
            <person name="Van de Peer Y."/>
            <person name="Podila G.K."/>
            <person name="Polle A."/>
            <person name="Pukkila P.J."/>
            <person name="Richardson P.M."/>
            <person name="Rouze P."/>
            <person name="Sanders I.R."/>
            <person name="Stajich J.E."/>
            <person name="Tunlid A."/>
            <person name="Tuskan G."/>
            <person name="Grigoriev I.V."/>
        </authorList>
    </citation>
    <scope>NUCLEOTIDE SEQUENCE [LARGE SCALE GENOMIC DNA]</scope>
    <source>
        <strain evidence="3">S238N-H82 / ATCC MYA-4686</strain>
    </source>
</reference>
<organism evidence="3">
    <name type="scientific">Laccaria bicolor (strain S238N-H82 / ATCC MYA-4686)</name>
    <name type="common">Bicoloured deceiver</name>
    <name type="synonym">Laccaria laccata var. bicolor</name>
    <dbReference type="NCBI Taxonomy" id="486041"/>
    <lineage>
        <taxon>Eukaryota</taxon>
        <taxon>Fungi</taxon>
        <taxon>Dikarya</taxon>
        <taxon>Basidiomycota</taxon>
        <taxon>Agaricomycotina</taxon>
        <taxon>Agaricomycetes</taxon>
        <taxon>Agaricomycetidae</taxon>
        <taxon>Agaricales</taxon>
        <taxon>Agaricineae</taxon>
        <taxon>Hydnangiaceae</taxon>
        <taxon>Laccaria</taxon>
    </lineage>
</organism>
<dbReference type="InParanoid" id="B0DGY7"/>
<accession>B0DGY7</accession>
<protein>
    <submittedName>
        <fullName evidence="2">Predicted protein</fullName>
    </submittedName>
</protein>
<evidence type="ECO:0000256" key="1">
    <source>
        <dbReference type="SAM" id="MobiDB-lite"/>
    </source>
</evidence>
<evidence type="ECO:0000313" key="2">
    <source>
        <dbReference type="EMBL" id="EDR06233.1"/>
    </source>
</evidence>
<dbReference type="HOGENOM" id="CLU_2942161_0_0_1"/>
<gene>
    <name evidence="2" type="ORF">LACBIDRAFT_300525</name>
</gene>
<dbReference type="AlphaFoldDB" id="B0DGY7"/>
<dbReference type="EMBL" id="DS547109">
    <property type="protein sequence ID" value="EDR06233.1"/>
    <property type="molecule type" value="Genomic_DNA"/>
</dbReference>
<dbReference type="KEGG" id="lbc:LACBIDRAFT_300525"/>
<proteinExistence type="predicted"/>
<feature type="region of interest" description="Disordered" evidence="1">
    <location>
        <begin position="41"/>
        <end position="60"/>
    </location>
</feature>